<accession>A0A5J5FTQ2</accession>
<feature type="domain" description="Calcineurin-like phosphoesterase" evidence="3">
    <location>
        <begin position="1"/>
        <end position="161"/>
    </location>
</feature>
<comment type="similarity">
    <text evidence="1 2">Belongs to the metallophosphoesterase superfamily. YfcE family.</text>
</comment>
<gene>
    <name evidence="4" type="ORF">FJU30_20305</name>
</gene>
<dbReference type="InterPro" id="IPR000979">
    <property type="entry name" value="Phosphodiesterase_MJ0936/Vps29"/>
</dbReference>
<comment type="caution">
    <text evidence="4">The sequence shown here is derived from an EMBL/GenBank/DDBJ whole genome shotgun (WGS) entry which is preliminary data.</text>
</comment>
<dbReference type="NCBIfam" id="NF006988">
    <property type="entry name" value="PRK09453.1"/>
    <property type="match status" value="1"/>
</dbReference>
<dbReference type="InterPro" id="IPR029052">
    <property type="entry name" value="Metallo-depent_PP-like"/>
</dbReference>
<dbReference type="RefSeq" id="WP_150436793.1">
    <property type="nucleotide sequence ID" value="NZ_VYKJ01000012.1"/>
</dbReference>
<evidence type="ECO:0000313" key="4">
    <source>
        <dbReference type="EMBL" id="KAA8996993.1"/>
    </source>
</evidence>
<dbReference type="GO" id="GO:0016787">
    <property type="term" value="F:hydrolase activity"/>
    <property type="evidence" value="ECO:0007669"/>
    <property type="project" value="UniProtKB-UniRule"/>
</dbReference>
<keyword evidence="2" id="KW-0479">Metal-binding</keyword>
<dbReference type="Gene3D" id="3.60.21.10">
    <property type="match status" value="1"/>
</dbReference>
<dbReference type="InterPro" id="IPR041802">
    <property type="entry name" value="MPP_YfcE"/>
</dbReference>
<dbReference type="EMBL" id="VYKJ01000012">
    <property type="protein sequence ID" value="KAA8996993.1"/>
    <property type="molecule type" value="Genomic_DNA"/>
</dbReference>
<dbReference type="CDD" id="cd00841">
    <property type="entry name" value="MPP_YfcE"/>
    <property type="match status" value="1"/>
</dbReference>
<dbReference type="OrthoDB" id="9800565at2"/>
<organism evidence="4 5">
    <name type="scientific">Affinibrenneria salicis</name>
    <dbReference type="NCBI Taxonomy" id="2590031"/>
    <lineage>
        <taxon>Bacteria</taxon>
        <taxon>Pseudomonadati</taxon>
        <taxon>Pseudomonadota</taxon>
        <taxon>Gammaproteobacteria</taxon>
        <taxon>Enterobacterales</taxon>
        <taxon>Pectobacteriaceae</taxon>
        <taxon>Affinibrenneria</taxon>
    </lineage>
</organism>
<dbReference type="AlphaFoldDB" id="A0A5J5FTQ2"/>
<protein>
    <recommendedName>
        <fullName evidence="2">Phosphoesterase</fullName>
        <ecNumber evidence="2">3.1.4.-</ecNumber>
    </recommendedName>
</protein>
<reference evidence="4 5" key="1">
    <citation type="submission" date="2019-09" db="EMBL/GenBank/DDBJ databases">
        <authorList>
            <person name="Li Y."/>
        </authorList>
    </citation>
    <scope>NUCLEOTIDE SEQUENCE [LARGE SCALE GENOMIC DNA]</scope>
    <source>
        <strain evidence="4 5">L3-3HA</strain>
    </source>
</reference>
<dbReference type="SUPFAM" id="SSF56300">
    <property type="entry name" value="Metallo-dependent phosphatases"/>
    <property type="match status" value="1"/>
</dbReference>
<dbReference type="NCBIfam" id="TIGR00040">
    <property type="entry name" value="yfcE"/>
    <property type="match status" value="1"/>
</dbReference>
<evidence type="ECO:0000313" key="5">
    <source>
        <dbReference type="Proteomes" id="UP000335415"/>
    </source>
</evidence>
<evidence type="ECO:0000259" key="3">
    <source>
        <dbReference type="Pfam" id="PF12850"/>
    </source>
</evidence>
<evidence type="ECO:0000256" key="1">
    <source>
        <dbReference type="ARBA" id="ARBA00008950"/>
    </source>
</evidence>
<dbReference type="InterPro" id="IPR024654">
    <property type="entry name" value="Calcineurin-like_PHP_lpxH"/>
</dbReference>
<keyword evidence="5" id="KW-1185">Reference proteome</keyword>
<proteinExistence type="inferred from homology"/>
<evidence type="ECO:0000256" key="2">
    <source>
        <dbReference type="RuleBase" id="RU362039"/>
    </source>
</evidence>
<sequence>MKLMFAADIHGSLAATERVLQLFEQSRAGWLILLGDLLNHGPRNPLPENYQPAKVAERLNQYADRIIAVRGNCDSEVDQMLLSFPITAPWQQVLAGDVRLFVTHGHLYHPAQLPPLNRGDALIYGHTHIPQAERRQDILCFNPGSASLPKGGHPASYGMLDQGILRVITLQGDETIAQVAITH</sequence>
<keyword evidence="4" id="KW-0378">Hydrolase</keyword>
<dbReference type="Pfam" id="PF12850">
    <property type="entry name" value="Metallophos_2"/>
    <property type="match status" value="1"/>
</dbReference>
<dbReference type="Proteomes" id="UP000335415">
    <property type="component" value="Unassembled WGS sequence"/>
</dbReference>
<dbReference type="PANTHER" id="PTHR11124">
    <property type="entry name" value="VACUOLAR SORTING PROTEIN VPS29"/>
    <property type="match status" value="1"/>
</dbReference>
<dbReference type="EC" id="3.1.4.-" evidence="2"/>
<comment type="cofactor">
    <cofactor evidence="2">
        <name>a divalent metal cation</name>
        <dbReference type="ChEBI" id="CHEBI:60240"/>
    </cofactor>
</comment>
<dbReference type="GO" id="GO:0046872">
    <property type="term" value="F:metal ion binding"/>
    <property type="evidence" value="ECO:0007669"/>
    <property type="project" value="UniProtKB-KW"/>
</dbReference>
<name>A0A5J5FTQ2_9GAMM</name>